<proteinExistence type="predicted"/>
<dbReference type="Proteomes" id="UP000245216">
    <property type="component" value="Unassembled WGS sequence"/>
</dbReference>
<dbReference type="GeneID" id="29369777"/>
<dbReference type="EC" id="3.4.-.-" evidence="4"/>
<dbReference type="RefSeq" id="WP_042483028.1">
    <property type="nucleotide sequence ID" value="NZ_CAXOJJ010000013.1"/>
</dbReference>
<dbReference type="Pfam" id="PF02517">
    <property type="entry name" value="Rce1-like"/>
    <property type="match status" value="1"/>
</dbReference>
<dbReference type="GO" id="GO:0008237">
    <property type="term" value="F:metallopeptidase activity"/>
    <property type="evidence" value="ECO:0007669"/>
    <property type="project" value="UniProtKB-KW"/>
</dbReference>
<evidence type="ECO:0000259" key="2">
    <source>
        <dbReference type="Pfam" id="PF02517"/>
    </source>
</evidence>
<organism evidence="3 5">
    <name type="scientific">Alcaligenes faecalis</name>
    <dbReference type="NCBI Taxonomy" id="511"/>
    <lineage>
        <taxon>Bacteria</taxon>
        <taxon>Pseudomonadati</taxon>
        <taxon>Pseudomonadota</taxon>
        <taxon>Betaproteobacteria</taxon>
        <taxon>Burkholderiales</taxon>
        <taxon>Alcaligenaceae</taxon>
        <taxon>Alcaligenes</taxon>
    </lineage>
</organism>
<dbReference type="KEGG" id="afa:UZ73_07665"/>
<dbReference type="STRING" id="511.UZ73_07665"/>
<dbReference type="EMBL" id="QEXO01000002">
    <property type="protein sequence ID" value="PWE14756.1"/>
    <property type="molecule type" value="Genomic_DNA"/>
</dbReference>
<evidence type="ECO:0000256" key="1">
    <source>
        <dbReference type="SAM" id="Phobius"/>
    </source>
</evidence>
<feature type="transmembrane region" description="Helical" evidence="1">
    <location>
        <begin position="247"/>
        <end position="268"/>
    </location>
</feature>
<dbReference type="Proteomes" id="UP001211866">
    <property type="component" value="Chromosome"/>
</dbReference>
<keyword evidence="3" id="KW-0645">Protease</keyword>
<keyword evidence="4" id="KW-0378">Hydrolase</keyword>
<evidence type="ECO:0000313" key="5">
    <source>
        <dbReference type="Proteomes" id="UP000245216"/>
    </source>
</evidence>
<feature type="transmembrane region" description="Helical" evidence="1">
    <location>
        <begin position="53"/>
        <end position="78"/>
    </location>
</feature>
<accession>A0A0M7BNX9</accession>
<dbReference type="AlphaFoldDB" id="A0A0M7BNX9"/>
<reference evidence="3 5" key="2">
    <citation type="submission" date="2018-05" db="EMBL/GenBank/DDBJ databases">
        <authorList>
            <person name="Lanie J.A."/>
            <person name="Ng W.-L."/>
            <person name="Kazmierczak K.M."/>
            <person name="Andrzejewski T.M."/>
            <person name="Davidsen T.M."/>
            <person name="Wayne K.J."/>
            <person name="Tettelin H."/>
            <person name="Glass J.I."/>
            <person name="Rusch D."/>
            <person name="Podicherti R."/>
            <person name="Tsui H.-C.T."/>
            <person name="Winkler M.E."/>
        </authorList>
    </citation>
    <scope>NUCLEOTIDE SEQUENCE [LARGE SCALE GENOMIC DNA]</scope>
    <source>
        <strain evidence="3 5">YBY</strain>
    </source>
</reference>
<evidence type="ECO:0000313" key="6">
    <source>
        <dbReference type="Proteomes" id="UP001211866"/>
    </source>
</evidence>
<dbReference type="EMBL" id="CP096916">
    <property type="protein sequence ID" value="WBM38958.1"/>
    <property type="molecule type" value="Genomic_DNA"/>
</dbReference>
<feature type="transmembrane region" description="Helical" evidence="1">
    <location>
        <begin position="215"/>
        <end position="235"/>
    </location>
</feature>
<keyword evidence="6" id="KW-1185">Reference proteome</keyword>
<feature type="transmembrane region" description="Helical" evidence="1">
    <location>
        <begin position="190"/>
        <end position="209"/>
    </location>
</feature>
<accession>A0A0S2JQ71</accession>
<evidence type="ECO:0000313" key="4">
    <source>
        <dbReference type="EMBL" id="WBM38958.1"/>
    </source>
</evidence>
<evidence type="ECO:0000313" key="3">
    <source>
        <dbReference type="EMBL" id="PWE14756.1"/>
    </source>
</evidence>
<feature type="domain" description="CAAX prenyl protease 2/Lysostaphin resistance protein A-like" evidence="2">
    <location>
        <begin position="91"/>
        <end position="254"/>
    </location>
</feature>
<name>A0A0M7BNX9_ALCFA</name>
<dbReference type="OrthoDB" id="8521072at2"/>
<sequence>MKPAPSSQMRFRDELKDFFYFLRHPRSARRLPGRVQGDGWYLDWFAPLPWKRLLQWAGMLWLINALVLGPIAVSVAGVGGAQHRLDPTRIPWVQAIIWAPIVEELVFRFVLRRPSQWLTVVPLAVFLMFQGPGWWLIQGLLVLCLAIWISRYTGMPREALPAGSSWWRKLVGALQGRAWRFSSMRRYWRFFPWVFYGATLAFGALHLYNFQLNSMSWYLLPMLVLPQCLTGLVLAWLRVRRGMGASIVLHAIFNGGPVLLIIGLLKLFDGIPV</sequence>
<dbReference type="GO" id="GO:0080120">
    <property type="term" value="P:CAAX-box protein maturation"/>
    <property type="evidence" value="ECO:0007669"/>
    <property type="project" value="UniProtKB-ARBA"/>
</dbReference>
<keyword evidence="3" id="KW-0482">Metalloprotease</keyword>
<feature type="transmembrane region" description="Helical" evidence="1">
    <location>
        <begin position="123"/>
        <end position="149"/>
    </location>
</feature>
<dbReference type="InterPro" id="IPR003675">
    <property type="entry name" value="Rce1/LyrA-like_dom"/>
</dbReference>
<protein>
    <submittedName>
        <fullName evidence="4">CPBP family glutamic-type intramembrane protease</fullName>
        <ecNumber evidence="4">3.4.-.-</ecNumber>
    </submittedName>
    <submittedName>
        <fullName evidence="3">CPBP family intramembrane metalloprotease</fullName>
    </submittedName>
</protein>
<dbReference type="GO" id="GO:0006508">
    <property type="term" value="P:proteolysis"/>
    <property type="evidence" value="ECO:0007669"/>
    <property type="project" value="UniProtKB-KW"/>
</dbReference>
<keyword evidence="1" id="KW-1133">Transmembrane helix</keyword>
<keyword evidence="1" id="KW-0812">Transmembrane</keyword>
<gene>
    <name evidence="3" type="ORF">DF183_08640</name>
    <name evidence="4" type="ORF">M2J83_03770</name>
</gene>
<keyword evidence="1" id="KW-0472">Membrane</keyword>
<reference evidence="3 5" key="1">
    <citation type="submission" date="2018-05" db="EMBL/GenBank/DDBJ databases">
        <title>Genome Sequence of an Efficient Indole-Degrading Bacterium, Alcaligenes sp.YBY.</title>
        <authorList>
            <person name="Yang B."/>
        </authorList>
    </citation>
    <scope>NUCLEOTIDE SEQUENCE [LARGE SCALE GENOMIC DNA]</scope>
    <source>
        <strain evidence="3 5">YBY</strain>
    </source>
</reference>
<reference evidence="4 6" key="3">
    <citation type="submission" date="2022-05" db="EMBL/GenBank/DDBJ databases">
        <title>Complete sequence of strain NY11312.</title>
        <authorList>
            <person name="Zhou D."/>
        </authorList>
    </citation>
    <scope>NUCLEOTIDE SEQUENCE [LARGE SCALE GENOMIC DNA]</scope>
    <source>
        <strain evidence="4 6">NY11312</strain>
    </source>
</reference>
<dbReference type="GO" id="GO:0004175">
    <property type="term" value="F:endopeptidase activity"/>
    <property type="evidence" value="ECO:0007669"/>
    <property type="project" value="UniProtKB-ARBA"/>
</dbReference>